<dbReference type="AlphaFoldDB" id="A0A7Z9E429"/>
<protein>
    <submittedName>
        <fullName evidence="1">Uncharacterized protein</fullName>
    </submittedName>
</protein>
<dbReference type="RefSeq" id="WP_083625710.1">
    <property type="nucleotide sequence ID" value="NZ_LR734880.1"/>
</dbReference>
<organism evidence="1 2">
    <name type="scientific">Planktothrix serta PCC 8927</name>
    <dbReference type="NCBI Taxonomy" id="671068"/>
    <lineage>
        <taxon>Bacteria</taxon>
        <taxon>Bacillati</taxon>
        <taxon>Cyanobacteriota</taxon>
        <taxon>Cyanophyceae</taxon>
        <taxon>Oscillatoriophycideae</taxon>
        <taxon>Oscillatoriales</taxon>
        <taxon>Microcoleaceae</taxon>
        <taxon>Planktothrix</taxon>
    </lineage>
</organism>
<gene>
    <name evidence="1" type="ORF">PL8927_790039</name>
</gene>
<accession>A0A7Z9E429</accession>
<evidence type="ECO:0000313" key="2">
    <source>
        <dbReference type="Proteomes" id="UP000184550"/>
    </source>
</evidence>
<proteinExistence type="predicted"/>
<comment type="caution">
    <text evidence="1">The sequence shown here is derived from an EMBL/GenBank/DDBJ whole genome shotgun (WGS) entry which is preliminary data.</text>
</comment>
<evidence type="ECO:0000313" key="1">
    <source>
        <dbReference type="EMBL" id="VXD23866.1"/>
    </source>
</evidence>
<dbReference type="EMBL" id="CZCU02000156">
    <property type="protein sequence ID" value="VXD23866.1"/>
    <property type="molecule type" value="Genomic_DNA"/>
</dbReference>
<keyword evidence="2" id="KW-1185">Reference proteome</keyword>
<dbReference type="Proteomes" id="UP000184550">
    <property type="component" value="Unassembled WGS sequence"/>
</dbReference>
<reference evidence="1" key="1">
    <citation type="submission" date="2019-10" db="EMBL/GenBank/DDBJ databases">
        <authorList>
            <consortium name="Genoscope - CEA"/>
            <person name="William W."/>
        </authorList>
    </citation>
    <scope>NUCLEOTIDE SEQUENCE [LARGE SCALE GENOMIC DNA]</scope>
    <source>
        <strain evidence="1">BBR_PRJEB10992</strain>
    </source>
</reference>
<sequence length="104" mass="12627">MKNPSKILNQLKILKALYSQENQNELIERYLDEIITHEINIAQQQIAEIETDLKQFEYQYQMSSKDFYRRFKRGELGDDIDFVEWSAFYQMWCSAQKRLKLIQP</sequence>
<name>A0A7Z9E429_9CYAN</name>
<dbReference type="OrthoDB" id="161134at2"/>